<comment type="caution">
    <text evidence="1">The sequence shown here is derived from an EMBL/GenBank/DDBJ whole genome shotgun (WGS) entry which is preliminary data.</text>
</comment>
<gene>
    <name evidence="1" type="ORF">DXG03_003515</name>
</gene>
<dbReference type="AlphaFoldDB" id="A0A9P7GFP1"/>
<dbReference type="Proteomes" id="UP000775547">
    <property type="component" value="Unassembled WGS sequence"/>
</dbReference>
<sequence length="149" mass="16828">MFRRTMTFAVAIIGDPTSNENEDLEEWISMAQNLLRDIGPSSRLAMKAVEHLDAVRRRTRSVMHRGYDPSSGPAPIIPIDHYLPKATQTMAQPQPSMSDVFDVQSTEPIWQEVASSYPGRFPGIEVVSSEDDFASFERFLDYCAPQTQF</sequence>
<keyword evidence="2" id="KW-1185">Reference proteome</keyword>
<name>A0A9P7GFP1_9AGAR</name>
<proteinExistence type="predicted"/>
<organism evidence="1 2">
    <name type="scientific">Asterophora parasitica</name>
    <dbReference type="NCBI Taxonomy" id="117018"/>
    <lineage>
        <taxon>Eukaryota</taxon>
        <taxon>Fungi</taxon>
        <taxon>Dikarya</taxon>
        <taxon>Basidiomycota</taxon>
        <taxon>Agaricomycotina</taxon>
        <taxon>Agaricomycetes</taxon>
        <taxon>Agaricomycetidae</taxon>
        <taxon>Agaricales</taxon>
        <taxon>Tricholomatineae</taxon>
        <taxon>Lyophyllaceae</taxon>
        <taxon>Asterophora</taxon>
    </lineage>
</organism>
<reference evidence="1" key="2">
    <citation type="submission" date="2021-10" db="EMBL/GenBank/DDBJ databases">
        <title>Phylogenomics reveals ancestral predisposition of the termite-cultivated fungus Termitomyces towards a domesticated lifestyle.</title>
        <authorList>
            <person name="Auxier B."/>
            <person name="Grum-Grzhimaylo A."/>
            <person name="Cardenas M.E."/>
            <person name="Lodge J.D."/>
            <person name="Laessoe T."/>
            <person name="Pedersen O."/>
            <person name="Smith M.E."/>
            <person name="Kuyper T.W."/>
            <person name="Franco-Molano E.A."/>
            <person name="Baroni T.J."/>
            <person name="Aanen D.K."/>
        </authorList>
    </citation>
    <scope>NUCLEOTIDE SEQUENCE</scope>
    <source>
        <strain evidence="1">AP01</strain>
        <tissue evidence="1">Mycelium</tissue>
    </source>
</reference>
<reference evidence="1" key="1">
    <citation type="submission" date="2020-07" db="EMBL/GenBank/DDBJ databases">
        <authorList>
            <person name="Nieuwenhuis M."/>
            <person name="Van De Peppel L.J.J."/>
        </authorList>
    </citation>
    <scope>NUCLEOTIDE SEQUENCE</scope>
    <source>
        <strain evidence="1">AP01</strain>
        <tissue evidence="1">Mycelium</tissue>
    </source>
</reference>
<dbReference type="OrthoDB" id="3364175at2759"/>
<accession>A0A9P7GFP1</accession>
<evidence type="ECO:0000313" key="1">
    <source>
        <dbReference type="EMBL" id="KAG5646465.1"/>
    </source>
</evidence>
<dbReference type="EMBL" id="JABCKV010000021">
    <property type="protein sequence ID" value="KAG5646465.1"/>
    <property type="molecule type" value="Genomic_DNA"/>
</dbReference>
<protein>
    <submittedName>
        <fullName evidence="1">Uncharacterized protein</fullName>
    </submittedName>
</protein>
<evidence type="ECO:0000313" key="2">
    <source>
        <dbReference type="Proteomes" id="UP000775547"/>
    </source>
</evidence>